<accession>A0AAV4EVM9</accession>
<evidence type="ECO:0000313" key="2">
    <source>
        <dbReference type="EMBL" id="GFR64556.1"/>
    </source>
</evidence>
<keyword evidence="3" id="KW-1185">Reference proteome</keyword>
<protein>
    <recommendedName>
        <fullName evidence="4">Reverse transcriptase domain-containing protein</fullName>
    </recommendedName>
</protein>
<feature type="compositionally biased region" description="Basic and acidic residues" evidence="1">
    <location>
        <begin position="1"/>
        <end position="12"/>
    </location>
</feature>
<comment type="caution">
    <text evidence="2">The sequence shown here is derived from an EMBL/GenBank/DDBJ whole genome shotgun (WGS) entry which is preliminary data.</text>
</comment>
<evidence type="ECO:0000313" key="3">
    <source>
        <dbReference type="Proteomes" id="UP000762676"/>
    </source>
</evidence>
<dbReference type="AlphaFoldDB" id="A0AAV4EVM9"/>
<evidence type="ECO:0008006" key="4">
    <source>
        <dbReference type="Google" id="ProtNLM"/>
    </source>
</evidence>
<gene>
    <name evidence="2" type="ORF">ElyMa_005510400</name>
</gene>
<sequence>MQRDPARIHIGEMESEPFPRKSGVRQEDPISPKLFAATIEDTLKNAEVIRSVNIDREILIDMTIAYDEALFTETLQQMDIQMITPNTISENVVQKFTKEGQNRWQVVPV</sequence>
<feature type="region of interest" description="Disordered" evidence="1">
    <location>
        <begin position="1"/>
        <end position="27"/>
    </location>
</feature>
<dbReference type="Proteomes" id="UP000762676">
    <property type="component" value="Unassembled WGS sequence"/>
</dbReference>
<reference evidence="2 3" key="1">
    <citation type="journal article" date="2021" name="Elife">
        <title>Chloroplast acquisition without the gene transfer in kleptoplastic sea slugs, Plakobranchus ocellatus.</title>
        <authorList>
            <person name="Maeda T."/>
            <person name="Takahashi S."/>
            <person name="Yoshida T."/>
            <person name="Shimamura S."/>
            <person name="Takaki Y."/>
            <person name="Nagai Y."/>
            <person name="Toyoda A."/>
            <person name="Suzuki Y."/>
            <person name="Arimoto A."/>
            <person name="Ishii H."/>
            <person name="Satoh N."/>
            <person name="Nishiyama T."/>
            <person name="Hasebe M."/>
            <person name="Maruyama T."/>
            <person name="Minagawa J."/>
            <person name="Obokata J."/>
            <person name="Shigenobu S."/>
        </authorList>
    </citation>
    <scope>NUCLEOTIDE SEQUENCE [LARGE SCALE GENOMIC DNA]</scope>
</reference>
<evidence type="ECO:0000256" key="1">
    <source>
        <dbReference type="SAM" id="MobiDB-lite"/>
    </source>
</evidence>
<proteinExistence type="predicted"/>
<name>A0AAV4EVM9_9GAST</name>
<organism evidence="2 3">
    <name type="scientific">Elysia marginata</name>
    <dbReference type="NCBI Taxonomy" id="1093978"/>
    <lineage>
        <taxon>Eukaryota</taxon>
        <taxon>Metazoa</taxon>
        <taxon>Spiralia</taxon>
        <taxon>Lophotrochozoa</taxon>
        <taxon>Mollusca</taxon>
        <taxon>Gastropoda</taxon>
        <taxon>Heterobranchia</taxon>
        <taxon>Euthyneura</taxon>
        <taxon>Panpulmonata</taxon>
        <taxon>Sacoglossa</taxon>
        <taxon>Placobranchoidea</taxon>
        <taxon>Plakobranchidae</taxon>
        <taxon>Elysia</taxon>
    </lineage>
</organism>
<dbReference type="EMBL" id="BMAT01010988">
    <property type="protein sequence ID" value="GFR64556.1"/>
    <property type="molecule type" value="Genomic_DNA"/>
</dbReference>